<keyword evidence="3" id="KW-1185">Reference proteome</keyword>
<gene>
    <name evidence="2" type="ORF">SAMN05421847_0090</name>
</gene>
<dbReference type="EMBL" id="FNUS01000001">
    <property type="protein sequence ID" value="SEF47624.1"/>
    <property type="molecule type" value="Genomic_DNA"/>
</dbReference>
<feature type="compositionally biased region" description="Polar residues" evidence="1">
    <location>
        <begin position="287"/>
        <end position="301"/>
    </location>
</feature>
<feature type="region of interest" description="Disordered" evidence="1">
    <location>
        <begin position="317"/>
        <end position="352"/>
    </location>
</feature>
<evidence type="ECO:0000313" key="3">
    <source>
        <dbReference type="Proteomes" id="UP000236738"/>
    </source>
</evidence>
<reference evidence="3" key="1">
    <citation type="submission" date="2016-10" db="EMBL/GenBank/DDBJ databases">
        <authorList>
            <person name="Varghese N."/>
            <person name="Submissions S."/>
        </authorList>
    </citation>
    <scope>NUCLEOTIDE SEQUENCE [LARGE SCALE GENOMIC DNA]</scope>
    <source>
        <strain evidence="3">DSM 21580</strain>
    </source>
</reference>
<feature type="region of interest" description="Disordered" evidence="1">
    <location>
        <begin position="276"/>
        <end position="301"/>
    </location>
</feature>
<dbReference type="PROSITE" id="PS51257">
    <property type="entry name" value="PROKAR_LIPOPROTEIN"/>
    <property type="match status" value="1"/>
</dbReference>
<evidence type="ECO:0008006" key="4">
    <source>
        <dbReference type="Google" id="ProtNLM"/>
    </source>
</evidence>
<dbReference type="InterPro" id="IPR046230">
    <property type="entry name" value="DUF6263"/>
</dbReference>
<name>A0A1H5SB43_9FLAO</name>
<sequence length="352" mass="38584">MKNILAIALISLTIVSCKKETKKVTKVDPATGKTITVEVPVVDSAKTTQVKTENFAIKDSAGIYKHTFLLEKGKTYPFVTYQKDLQEVTDPTGKKASGTSEATDEMSFTVNDFKNNIYDISINLISKRNSQSSNGKTTVVDTKQAAPKDEQLKTMWTINKALVGNKLDMKMNKNGKVISITGFDAVYKKVNAAAASIIKDEKTRQGFLENFKQNFDEKMLKDQFSKNLSFFPAKGVKIGENWSVSENASPDGKVKLTTNYTLKNVKNGVVEISVKGGIPTKSDKKSQNGVTHSMSTELSQNGTIKFDQNSGWIKSQNIGVNTTQKESISDGKKSQSMTSKSTSSVIINPSNK</sequence>
<dbReference type="RefSeq" id="WP_103912156.1">
    <property type="nucleotide sequence ID" value="NZ_FNUS01000001.1"/>
</dbReference>
<evidence type="ECO:0000256" key="1">
    <source>
        <dbReference type="SAM" id="MobiDB-lite"/>
    </source>
</evidence>
<dbReference type="OrthoDB" id="1143169at2"/>
<protein>
    <recommendedName>
        <fullName evidence="4">Lipoprotein</fullName>
    </recommendedName>
</protein>
<feature type="compositionally biased region" description="Polar residues" evidence="1">
    <location>
        <begin position="317"/>
        <end position="326"/>
    </location>
</feature>
<dbReference type="AlphaFoldDB" id="A0A1H5SB43"/>
<dbReference type="Pfam" id="PF19777">
    <property type="entry name" value="DUF6263"/>
    <property type="match status" value="1"/>
</dbReference>
<dbReference type="Proteomes" id="UP000236738">
    <property type="component" value="Unassembled WGS sequence"/>
</dbReference>
<organism evidence="2 3">
    <name type="scientific">Halpernia humi</name>
    <dbReference type="NCBI Taxonomy" id="493375"/>
    <lineage>
        <taxon>Bacteria</taxon>
        <taxon>Pseudomonadati</taxon>
        <taxon>Bacteroidota</taxon>
        <taxon>Flavobacteriia</taxon>
        <taxon>Flavobacteriales</taxon>
        <taxon>Weeksellaceae</taxon>
        <taxon>Chryseobacterium group</taxon>
        <taxon>Halpernia</taxon>
    </lineage>
</organism>
<proteinExistence type="predicted"/>
<feature type="compositionally biased region" description="Low complexity" evidence="1">
    <location>
        <begin position="334"/>
        <end position="344"/>
    </location>
</feature>
<evidence type="ECO:0000313" key="2">
    <source>
        <dbReference type="EMBL" id="SEF47624.1"/>
    </source>
</evidence>
<accession>A0A1H5SB43</accession>